<dbReference type="EMBL" id="CP066831">
    <property type="protein sequence ID" value="QQM41530.1"/>
    <property type="molecule type" value="Genomic_DNA"/>
</dbReference>
<dbReference type="Gene3D" id="1.10.10.2840">
    <property type="entry name" value="PucR C-terminal helix-turn-helix domain"/>
    <property type="match status" value="1"/>
</dbReference>
<evidence type="ECO:0000313" key="3">
    <source>
        <dbReference type="EMBL" id="QQM41530.1"/>
    </source>
</evidence>
<organism evidence="3 4">
    <name type="scientific">Streptomyces liliifuscus</name>
    <dbReference type="NCBI Taxonomy" id="2797636"/>
    <lineage>
        <taxon>Bacteria</taxon>
        <taxon>Bacillati</taxon>
        <taxon>Actinomycetota</taxon>
        <taxon>Actinomycetes</taxon>
        <taxon>Kitasatosporales</taxon>
        <taxon>Streptomycetaceae</taxon>
        <taxon>Streptomyces</taxon>
    </lineage>
</organism>
<feature type="domain" description="PucR C-terminal helix-turn-helix" evidence="2">
    <location>
        <begin position="78"/>
        <end position="134"/>
    </location>
</feature>
<name>A0A7T7I5S6_9ACTN</name>
<evidence type="ECO:0000256" key="1">
    <source>
        <dbReference type="SAM" id="MobiDB-lite"/>
    </source>
</evidence>
<protein>
    <submittedName>
        <fullName evidence="3">Helix-turn-helix domain-containing protein</fullName>
    </submittedName>
</protein>
<dbReference type="Proteomes" id="UP000595636">
    <property type="component" value="Chromosome"/>
</dbReference>
<accession>A0A7T7I5S6</accession>
<dbReference type="AlphaFoldDB" id="A0A7T7I5S6"/>
<feature type="region of interest" description="Disordered" evidence="1">
    <location>
        <begin position="1"/>
        <end position="48"/>
    </location>
</feature>
<dbReference type="PANTHER" id="PTHR33744:SF1">
    <property type="entry name" value="DNA-BINDING TRANSCRIPTIONAL ACTIVATOR ADER"/>
    <property type="match status" value="1"/>
</dbReference>
<dbReference type="KEGG" id="slf:JEQ17_20070"/>
<proteinExistence type="predicted"/>
<dbReference type="PANTHER" id="PTHR33744">
    <property type="entry name" value="CARBOHYDRATE DIACID REGULATOR"/>
    <property type="match status" value="1"/>
</dbReference>
<keyword evidence="4" id="KW-1185">Reference proteome</keyword>
<dbReference type="Pfam" id="PF13556">
    <property type="entry name" value="HTH_30"/>
    <property type="match status" value="1"/>
</dbReference>
<evidence type="ECO:0000259" key="2">
    <source>
        <dbReference type="Pfam" id="PF13556"/>
    </source>
</evidence>
<reference evidence="3 4" key="1">
    <citation type="submission" date="2020-12" db="EMBL/GenBank/DDBJ databases">
        <title>A novel species.</title>
        <authorList>
            <person name="Li K."/>
        </authorList>
    </citation>
    <scope>NUCLEOTIDE SEQUENCE [LARGE SCALE GENOMIC DNA]</scope>
    <source>
        <strain evidence="3 4">ZYC-3</strain>
    </source>
</reference>
<sequence>MGGGRAPCHRHHDRLPAHRAGDGAADGGRAAAVVQPAPGQRRPQSHRVHRAGDLGRGLAADVLGGLHTGVPPAEADRLLETVQVHLSGSGSITDTAAALYCHRNTIQQRLNRFAELTGRDPRRPEDAALVVLALGAHRLRQM</sequence>
<dbReference type="InterPro" id="IPR025736">
    <property type="entry name" value="PucR_C-HTH_dom"/>
</dbReference>
<evidence type="ECO:0000313" key="4">
    <source>
        <dbReference type="Proteomes" id="UP000595636"/>
    </source>
</evidence>
<gene>
    <name evidence="3" type="ORF">JEQ17_20070</name>
</gene>
<dbReference type="InterPro" id="IPR042070">
    <property type="entry name" value="PucR_C-HTH_sf"/>
</dbReference>
<dbReference type="InterPro" id="IPR051448">
    <property type="entry name" value="CdaR-like_regulators"/>
</dbReference>